<dbReference type="PANTHER" id="PTHR36842:SF1">
    <property type="entry name" value="PROTEIN TOLB"/>
    <property type="match status" value="1"/>
</dbReference>
<dbReference type="EMBL" id="BRXR01000001">
    <property type="protein sequence ID" value="GLC29063.1"/>
    <property type="molecule type" value="Genomic_DNA"/>
</dbReference>
<dbReference type="SUPFAM" id="SSF69304">
    <property type="entry name" value="Tricorn protease N-terminal domain"/>
    <property type="match status" value="1"/>
</dbReference>
<name>A0ABQ5N1I9_9CLOT</name>
<comment type="caution">
    <text evidence="1">The sequence shown here is derived from an EMBL/GenBank/DDBJ whole genome shotgun (WGS) entry which is preliminary data.</text>
</comment>
<evidence type="ECO:0000313" key="2">
    <source>
        <dbReference type="Proteomes" id="UP001208567"/>
    </source>
</evidence>
<gene>
    <name evidence="1" type="ORF">bsdE14_04730</name>
</gene>
<reference evidence="1 2" key="1">
    <citation type="journal article" date="2024" name="Int. J. Syst. Evol. Microbiol.">
        <title>Clostridium omnivorum sp. nov., isolated from anoxic soil under the treatment of reductive soil disinfestation.</title>
        <authorList>
            <person name="Ueki A."/>
            <person name="Tonouchi A."/>
            <person name="Kaku N."/>
            <person name="Honma S."/>
            <person name="Ueki K."/>
        </authorList>
    </citation>
    <scope>NUCLEOTIDE SEQUENCE [LARGE SCALE GENOMIC DNA]</scope>
    <source>
        <strain evidence="1 2">E14</strain>
    </source>
</reference>
<dbReference type="Proteomes" id="UP001208567">
    <property type="component" value="Unassembled WGS sequence"/>
</dbReference>
<organism evidence="1 2">
    <name type="scientific">Clostridium omnivorum</name>
    <dbReference type="NCBI Taxonomy" id="1604902"/>
    <lineage>
        <taxon>Bacteria</taxon>
        <taxon>Bacillati</taxon>
        <taxon>Bacillota</taxon>
        <taxon>Clostridia</taxon>
        <taxon>Eubacteriales</taxon>
        <taxon>Clostridiaceae</taxon>
        <taxon>Clostridium</taxon>
    </lineage>
</organism>
<dbReference type="InterPro" id="IPR011042">
    <property type="entry name" value="6-blade_b-propeller_TolB-like"/>
</dbReference>
<dbReference type="PANTHER" id="PTHR36842">
    <property type="entry name" value="PROTEIN TOLB HOMOLOG"/>
    <property type="match status" value="1"/>
</dbReference>
<protein>
    <submittedName>
        <fullName evidence="1">Uncharacterized protein</fullName>
    </submittedName>
</protein>
<dbReference type="Gene3D" id="2.120.10.30">
    <property type="entry name" value="TolB, C-terminal domain"/>
    <property type="match status" value="1"/>
</dbReference>
<dbReference type="RefSeq" id="WP_264848342.1">
    <property type="nucleotide sequence ID" value="NZ_BRXR01000001.1"/>
</dbReference>
<sequence>MKKDFIRFSIVAILVTALALYFNSLSIEKRKTLMDDKDNNLSTSVSNLNSYEKNNAVVAEGIYFNPVLNSDGSKLLFGNGDNIYEMQLSSNETNQLTKIGGCYNPSYSKDDELITFARSNGIYILDRKSNEIKKVISSEDPQKTFAKPNFTPDGDIIYFSVTVLPGPEGHGFVEKEPGVYKISKDGKNNENIIEGYNPSLSNDGIKLAYELKEKIYTLNLQTKENKLIDIGKYAAWSPDSNYISYTKFEKQTSAYKKGLWHKNLYLDKDYSNVWIANISNNKKIKVTKEEFEDKDSEIKEWAKEAIKFNMEQHFLVPSKQSFFDSTWGKNSDELYALRYSSKTSNFELVRYNINFK</sequence>
<keyword evidence="2" id="KW-1185">Reference proteome</keyword>
<evidence type="ECO:0000313" key="1">
    <source>
        <dbReference type="EMBL" id="GLC29063.1"/>
    </source>
</evidence>
<proteinExistence type="predicted"/>
<accession>A0ABQ5N1I9</accession>